<proteinExistence type="predicted"/>
<accession>A0A6J7NRB5</accession>
<gene>
    <name evidence="1" type="ORF">UFOPK3914_01718</name>
</gene>
<dbReference type="EMBL" id="CAFBOG010000202">
    <property type="protein sequence ID" value="CAB4993192.1"/>
    <property type="molecule type" value="Genomic_DNA"/>
</dbReference>
<protein>
    <submittedName>
        <fullName evidence="1">Unannotated protein</fullName>
    </submittedName>
</protein>
<dbReference type="InterPro" id="IPR015424">
    <property type="entry name" value="PyrdxlP-dep_Trfase"/>
</dbReference>
<evidence type="ECO:0000313" key="1">
    <source>
        <dbReference type="EMBL" id="CAB4993192.1"/>
    </source>
</evidence>
<name>A0A6J7NRB5_9ZZZZ</name>
<reference evidence="1" key="1">
    <citation type="submission" date="2020-05" db="EMBL/GenBank/DDBJ databases">
        <authorList>
            <person name="Chiriac C."/>
            <person name="Salcher M."/>
            <person name="Ghai R."/>
            <person name="Kavagutti S V."/>
        </authorList>
    </citation>
    <scope>NUCLEOTIDE SEQUENCE</scope>
</reference>
<dbReference type="AlphaFoldDB" id="A0A6J7NRB5"/>
<dbReference type="Gene3D" id="3.90.1150.10">
    <property type="entry name" value="Aspartate Aminotransferase, domain 1"/>
    <property type="match status" value="1"/>
</dbReference>
<dbReference type="InterPro" id="IPR015422">
    <property type="entry name" value="PyrdxlP-dep_Trfase_small"/>
</dbReference>
<dbReference type="SUPFAM" id="SSF53383">
    <property type="entry name" value="PLP-dependent transferases"/>
    <property type="match status" value="1"/>
</dbReference>
<sequence length="52" mass="5663">MKLGGINLSVTRAAWTRFDMGQRGLAAAVRASPHVYNTEAEIDYLVNRIAAS</sequence>
<organism evidence="1">
    <name type="scientific">freshwater metagenome</name>
    <dbReference type="NCBI Taxonomy" id="449393"/>
    <lineage>
        <taxon>unclassified sequences</taxon>
        <taxon>metagenomes</taxon>
        <taxon>ecological metagenomes</taxon>
    </lineage>
</organism>